<dbReference type="SUPFAM" id="SSF52833">
    <property type="entry name" value="Thioredoxin-like"/>
    <property type="match status" value="1"/>
</dbReference>
<dbReference type="Pfam" id="PF07315">
    <property type="entry name" value="DUF1462"/>
    <property type="match status" value="1"/>
</dbReference>
<dbReference type="OrthoDB" id="2389679at2"/>
<proteinExistence type="predicted"/>
<keyword evidence="2" id="KW-1185">Reference proteome</keyword>
<accession>A0A372LCW7</accession>
<reference evidence="1 2" key="1">
    <citation type="submission" date="2018-08" db="EMBL/GenBank/DDBJ databases">
        <title>Bacillus chawlae sp. nov., Bacillus glennii sp. nov., and Bacillus saganii sp. nov. Isolated from the Vehicle Assembly Building at Kennedy Space Center where the Viking Spacecraft were Assembled.</title>
        <authorList>
            <person name="Seuylemezian A."/>
            <person name="Vaishampayan P."/>
        </authorList>
    </citation>
    <scope>NUCLEOTIDE SEQUENCE [LARGE SCALE GENOMIC DNA]</scope>
    <source>
        <strain evidence="1 2">V44-8</strain>
    </source>
</reference>
<dbReference type="AlphaFoldDB" id="A0A372LCW7"/>
<evidence type="ECO:0000313" key="1">
    <source>
        <dbReference type="EMBL" id="RFU63781.1"/>
    </source>
</evidence>
<evidence type="ECO:0000313" key="2">
    <source>
        <dbReference type="Proteomes" id="UP000262939"/>
    </source>
</evidence>
<gene>
    <name evidence="1" type="ORF">D0466_09945</name>
</gene>
<protein>
    <submittedName>
        <fullName evidence="1">DUF1462 family protein</fullName>
    </submittedName>
</protein>
<dbReference type="RefSeq" id="WP_117322419.1">
    <property type="nucleotide sequence ID" value="NZ_QVTD01000005.1"/>
</dbReference>
<comment type="caution">
    <text evidence="1">The sequence shown here is derived from an EMBL/GenBank/DDBJ whole genome shotgun (WGS) entry which is preliminary data.</text>
</comment>
<sequence length="112" mass="12865">MDRKEIEIQVYGAEQICASCVNLPSSKETSDWLEAALARKFPGQPFTVTYIDIFNPHEDQMKQDFSKRVIDEDLFYPVVVIEGEIVGEGNPQLKTIVKEMEKFGYRLFKDGN</sequence>
<dbReference type="InterPro" id="IPR038218">
    <property type="entry name" value="YuzD-like_sp"/>
</dbReference>
<dbReference type="EMBL" id="QVTD01000005">
    <property type="protein sequence ID" value="RFU63781.1"/>
    <property type="molecule type" value="Genomic_DNA"/>
</dbReference>
<dbReference type="PIRSF" id="PIRSF010603">
    <property type="entry name" value="UCP010603"/>
    <property type="match status" value="1"/>
</dbReference>
<dbReference type="Gene3D" id="3.40.30.30">
    <property type="entry name" value="Hypothetical protein sa0798"/>
    <property type="match status" value="1"/>
</dbReference>
<organism evidence="1 2">
    <name type="scientific">Peribacillus glennii</name>
    <dbReference type="NCBI Taxonomy" id="2303991"/>
    <lineage>
        <taxon>Bacteria</taxon>
        <taxon>Bacillati</taxon>
        <taxon>Bacillota</taxon>
        <taxon>Bacilli</taxon>
        <taxon>Bacillales</taxon>
        <taxon>Bacillaceae</taxon>
        <taxon>Peribacillus</taxon>
    </lineage>
</organism>
<dbReference type="InterPro" id="IPR009190">
    <property type="entry name" value="DUF1462"/>
</dbReference>
<dbReference type="InterPro" id="IPR036249">
    <property type="entry name" value="Thioredoxin-like_sf"/>
</dbReference>
<dbReference type="Proteomes" id="UP000262939">
    <property type="component" value="Unassembled WGS sequence"/>
</dbReference>
<name>A0A372LCW7_9BACI</name>